<dbReference type="AlphaFoldDB" id="A0A2N5TFX6"/>
<dbReference type="PANTHER" id="PTHR24559:SF444">
    <property type="entry name" value="REVERSE TRANSCRIPTASE DOMAIN-CONTAINING PROTEIN"/>
    <property type="match status" value="1"/>
</dbReference>
<gene>
    <name evidence="3" type="ORF">PCASD_08394</name>
</gene>
<evidence type="ECO:0000256" key="1">
    <source>
        <dbReference type="SAM" id="MobiDB-lite"/>
    </source>
</evidence>
<evidence type="ECO:0000313" key="4">
    <source>
        <dbReference type="Proteomes" id="UP000235392"/>
    </source>
</evidence>
<dbReference type="InterPro" id="IPR000477">
    <property type="entry name" value="RT_dom"/>
</dbReference>
<dbReference type="PROSITE" id="PS50878">
    <property type="entry name" value="RT_POL"/>
    <property type="match status" value="1"/>
</dbReference>
<dbReference type="InterPro" id="IPR043502">
    <property type="entry name" value="DNA/RNA_pol_sf"/>
</dbReference>
<dbReference type="Gene3D" id="3.30.70.270">
    <property type="match status" value="1"/>
</dbReference>
<evidence type="ECO:0000313" key="3">
    <source>
        <dbReference type="EMBL" id="PLW24383.1"/>
    </source>
</evidence>
<proteinExistence type="predicted"/>
<comment type="caution">
    <text evidence="3">The sequence shown here is derived from an EMBL/GenBank/DDBJ whole genome shotgun (WGS) entry which is preliminary data.</text>
</comment>
<name>A0A2N5TFX6_9BASI</name>
<dbReference type="EMBL" id="PGCI01000610">
    <property type="protein sequence ID" value="PLW24383.1"/>
    <property type="molecule type" value="Genomic_DNA"/>
</dbReference>
<dbReference type="Proteomes" id="UP000235392">
    <property type="component" value="Unassembled WGS sequence"/>
</dbReference>
<feature type="region of interest" description="Disordered" evidence="1">
    <location>
        <begin position="1"/>
        <end position="40"/>
    </location>
</feature>
<dbReference type="InterPro" id="IPR053134">
    <property type="entry name" value="RNA-dir_DNA_polymerase"/>
</dbReference>
<reference evidence="3 4" key="1">
    <citation type="submission" date="2017-11" db="EMBL/GenBank/DDBJ databases">
        <title>De novo assembly and phasing of dikaryotic genomes from two isolates of Puccinia coronata f. sp. avenae, the causal agent of oat crown rust.</title>
        <authorList>
            <person name="Miller M.E."/>
            <person name="Zhang Y."/>
            <person name="Omidvar V."/>
            <person name="Sperschneider J."/>
            <person name="Schwessinger B."/>
            <person name="Raley C."/>
            <person name="Palmer J.M."/>
            <person name="Garnica D."/>
            <person name="Upadhyaya N."/>
            <person name="Rathjen J."/>
            <person name="Taylor J.M."/>
            <person name="Park R.F."/>
            <person name="Dodds P.N."/>
            <person name="Hirsch C.D."/>
            <person name="Kianian S.F."/>
            <person name="Figueroa M."/>
        </authorList>
    </citation>
    <scope>NUCLEOTIDE SEQUENCE [LARGE SCALE GENOMIC DNA]</scope>
    <source>
        <strain evidence="3">12SD80</strain>
    </source>
</reference>
<dbReference type="Pfam" id="PF00078">
    <property type="entry name" value="RVT_1"/>
    <property type="match status" value="1"/>
</dbReference>
<feature type="domain" description="Reverse transcriptase" evidence="2">
    <location>
        <begin position="543"/>
        <end position="724"/>
    </location>
</feature>
<dbReference type="InterPro" id="IPR043128">
    <property type="entry name" value="Rev_trsase/Diguanyl_cyclase"/>
</dbReference>
<organism evidence="3 4">
    <name type="scientific">Puccinia coronata f. sp. avenae</name>
    <dbReference type="NCBI Taxonomy" id="200324"/>
    <lineage>
        <taxon>Eukaryota</taxon>
        <taxon>Fungi</taxon>
        <taxon>Dikarya</taxon>
        <taxon>Basidiomycota</taxon>
        <taxon>Pucciniomycotina</taxon>
        <taxon>Pucciniomycetes</taxon>
        <taxon>Pucciniales</taxon>
        <taxon>Pucciniaceae</taxon>
        <taxon>Puccinia</taxon>
    </lineage>
</organism>
<sequence length="725" mass="81329">MPPGSSTTIPEIKVQQPRAAEGDPPPLGNSHKSKEETGDATKELSTKDYLLLLMSAQHASIVQAQLERKASAACIARLEETLIALSLKSEPPAATAQPDTDRINLQRFKTSDGPLFNGPFQAIKPFLKWINSIQIFFATKDVLHNADKIRIAGSLIRETNTLAFYASSIKNLVLGSWNKFKKAMFDFALPPLWRTTLRRKIHELRRADSEAFIVYSNRARTLQSMVNFDSATVSDFDLAEWVTFGVTPKLRTLITNHQLLRETPFTYGAFEQQVVEFYEGLPKRTATKPRPTGLPATPTANPASKEQTIWRVHAFLDSQGRCHFCKKTCGNAPGPLDHPQAMAPRWPSWGGTSNSPSASIAAIAAIDEELRLTEEEGPQLHIAICVRTVRDWTAWGEYDLILGTPFLSKFHLTVSIPSLHARCDTSGIKIFDYRSCNEYNPHHDVPAVSCVTEDRNPEWVKAEQGILCDFQDLFPADIPAVSEETEAGGLFKDATFPKKLQDKLSQVRHKIVLTDPNAVINKRQYPYPQKYLQAWGQLLDQHRAAGRFRRSSSQYASPSMIIPKKDPTALPRWVCDYCTLNSYTVGDRSPLPNVDKLVRLVATGNIFSILDQTNAFFQTRMQKEDIPLTAVKTPWKLMEWCVMPMGLTNAPATHQARLEEALGELINVVCVVYLDNIVVSSKSATDHKIHVRRVLDQLQGANLYCSPKKTKLFRPEVKFLGHWIS</sequence>
<dbReference type="CDD" id="cd01647">
    <property type="entry name" value="RT_LTR"/>
    <property type="match status" value="1"/>
</dbReference>
<dbReference type="PANTHER" id="PTHR24559">
    <property type="entry name" value="TRANSPOSON TY3-I GAG-POL POLYPROTEIN"/>
    <property type="match status" value="1"/>
</dbReference>
<dbReference type="SUPFAM" id="SSF56672">
    <property type="entry name" value="DNA/RNA polymerases"/>
    <property type="match status" value="1"/>
</dbReference>
<protein>
    <recommendedName>
        <fullName evidence="2">Reverse transcriptase domain-containing protein</fullName>
    </recommendedName>
</protein>
<evidence type="ECO:0000259" key="2">
    <source>
        <dbReference type="PROSITE" id="PS50878"/>
    </source>
</evidence>
<dbReference type="Gene3D" id="3.10.10.10">
    <property type="entry name" value="HIV Type 1 Reverse Transcriptase, subunit A, domain 1"/>
    <property type="match status" value="1"/>
</dbReference>
<accession>A0A2N5TFX6</accession>